<evidence type="ECO:0000313" key="3">
    <source>
        <dbReference type="EMBL" id="KGN28948.1"/>
    </source>
</evidence>
<gene>
    <name evidence="3" type="ORF">N798_16665</name>
</gene>
<reference evidence="3 4" key="1">
    <citation type="submission" date="2013-08" db="EMBL/GenBank/DDBJ databases">
        <title>The genome sequence of Knoellia flava.</title>
        <authorList>
            <person name="Zhu W."/>
            <person name="Wang G."/>
        </authorList>
    </citation>
    <scope>NUCLEOTIDE SEQUENCE [LARGE SCALE GENOMIC DNA]</scope>
    <source>
        <strain evidence="3 4">TL1</strain>
    </source>
</reference>
<evidence type="ECO:0008006" key="5">
    <source>
        <dbReference type="Google" id="ProtNLM"/>
    </source>
</evidence>
<evidence type="ECO:0000256" key="1">
    <source>
        <dbReference type="SAM" id="MobiDB-lite"/>
    </source>
</evidence>
<keyword evidence="4" id="KW-1185">Reference proteome</keyword>
<organism evidence="3 4">
    <name type="scientific">Knoellia flava TL1</name>
    <dbReference type="NCBI Taxonomy" id="1385518"/>
    <lineage>
        <taxon>Bacteria</taxon>
        <taxon>Bacillati</taxon>
        <taxon>Actinomycetota</taxon>
        <taxon>Actinomycetes</taxon>
        <taxon>Micrococcales</taxon>
        <taxon>Intrasporangiaceae</taxon>
        <taxon>Knoellia</taxon>
    </lineage>
</organism>
<feature type="compositionally biased region" description="Basic and acidic residues" evidence="1">
    <location>
        <begin position="87"/>
        <end position="104"/>
    </location>
</feature>
<accession>A0ABR4X9M5</accession>
<dbReference type="EMBL" id="AVPI01000077">
    <property type="protein sequence ID" value="KGN28948.1"/>
    <property type="molecule type" value="Genomic_DNA"/>
</dbReference>
<name>A0ABR4X9M5_9MICO</name>
<dbReference type="Proteomes" id="UP000029990">
    <property type="component" value="Unassembled WGS sequence"/>
</dbReference>
<feature type="region of interest" description="Disordered" evidence="1">
    <location>
        <begin position="68"/>
        <end position="104"/>
    </location>
</feature>
<feature type="signal peptide" evidence="2">
    <location>
        <begin position="1"/>
        <end position="26"/>
    </location>
</feature>
<evidence type="ECO:0000313" key="4">
    <source>
        <dbReference type="Proteomes" id="UP000029990"/>
    </source>
</evidence>
<keyword evidence="2" id="KW-0732">Signal</keyword>
<comment type="caution">
    <text evidence="3">The sequence shown here is derived from an EMBL/GenBank/DDBJ whole genome shotgun (WGS) entry which is preliminary data.</text>
</comment>
<dbReference type="PROSITE" id="PS51257">
    <property type="entry name" value="PROKAR_LIPOPROTEIN"/>
    <property type="match status" value="1"/>
</dbReference>
<proteinExistence type="predicted"/>
<sequence>MMSSRTRSLAGLAVLLLGLSGCGSDAPPPEVSVACPAGTVEVTVTNRASEVERYTVHVAFERAGDTEREAYSSNDVDPGATAIVTDSRPDEPETCSIERTEVFR</sequence>
<evidence type="ECO:0000256" key="2">
    <source>
        <dbReference type="SAM" id="SignalP"/>
    </source>
</evidence>
<feature type="chain" id="PRO_5045320347" description="Lipoprotein" evidence="2">
    <location>
        <begin position="27"/>
        <end position="104"/>
    </location>
</feature>
<protein>
    <recommendedName>
        <fullName evidence="5">Lipoprotein</fullName>
    </recommendedName>
</protein>